<organism evidence="2 3">
    <name type="scientific">Nonomuraea solani</name>
    <dbReference type="NCBI Taxonomy" id="1144553"/>
    <lineage>
        <taxon>Bacteria</taxon>
        <taxon>Bacillati</taxon>
        <taxon>Actinomycetota</taxon>
        <taxon>Actinomycetes</taxon>
        <taxon>Streptosporangiales</taxon>
        <taxon>Streptosporangiaceae</taxon>
        <taxon>Nonomuraea</taxon>
    </lineage>
</organism>
<dbReference type="EMBL" id="FNVT01000001">
    <property type="protein sequence ID" value="SEF81095.1"/>
    <property type="molecule type" value="Genomic_DNA"/>
</dbReference>
<dbReference type="Proteomes" id="UP000236732">
    <property type="component" value="Unassembled WGS sequence"/>
</dbReference>
<keyword evidence="3" id="KW-1185">Reference proteome</keyword>
<evidence type="ECO:0000313" key="3">
    <source>
        <dbReference type="Proteomes" id="UP000236732"/>
    </source>
</evidence>
<evidence type="ECO:0000313" key="2">
    <source>
        <dbReference type="EMBL" id="SEF81095.1"/>
    </source>
</evidence>
<dbReference type="SUPFAM" id="SSF55486">
    <property type="entry name" value="Metalloproteases ('zincins'), catalytic domain"/>
    <property type="match status" value="1"/>
</dbReference>
<accession>A0A1H5V150</accession>
<dbReference type="AlphaFoldDB" id="A0A1H5V150"/>
<name>A0A1H5V150_9ACTN</name>
<gene>
    <name evidence="2" type="ORF">SAMN05444920_101729</name>
</gene>
<feature type="region of interest" description="Disordered" evidence="1">
    <location>
        <begin position="396"/>
        <end position="418"/>
    </location>
</feature>
<dbReference type="Gene3D" id="3.40.390.10">
    <property type="entry name" value="Collagenase (Catalytic Domain)"/>
    <property type="match status" value="3"/>
</dbReference>
<sequence length="857" mass="93954">MGCAVAELVLFPSCDLHMALTGGPKLFVRLFSVDTLNTGRYALNPIFTGFAFDFFAPYRKVGERMLDLPRVAPTAANPQLIEVTATRPGVYLFQFRVGPDYLVGRLQVHNEIKAWWFGNDSITTAVDDVGHAQPSIYAEFSEDSAPGNPNSTGADLVGDITGHGYVTLTSPDPKVVVMPEGRLRGTAETPPATPVVISGTFLGKTHTLATHVVNYDTPRRILTPRHTPNLAGVNDAHNMLFLADGFREADKAHFEMVYTKAVQESVFGKPAHEPYPMLKDAFNVFTAFAPSRQHALTCGYRVTDTASGRVPKGAQIPYIFRANGNKNAYTLEELIGIVGDPMHNEQRGDLVNLWKDQSLPGFQPEKVDDDLLAAWKVHRSTGILQARDTFFGMIIGSRPGDRHTDRPSVNPPPKDEKTQALADFVKRVYEFYRPADEARLVTPDRRRHAPEVLPSNRFTSTQSTIMRFIRNLQLDRAPNTPIGPVWDPFPTFKRSRGLVGMICHDGMDGGGNVNDNTMTTVTVGTATDLTAAYVPTPPPPAAPESLHKRVRQPPSPIEPDIDDVAGTIAHEFGHSFNLSDEYETRPNDDPEDAGVADLTGDNVSKIKFLQAPSLPAPAIDPAKVKWLTLPRIRVSSRLIARSTAGTATGIRLPIDPGQVGQWRKLMSESPAPLVHLRNFAPDVSGRQLPLSLTLYLDKLMIQDVTPEGVLILLGPGLDQSPVFEAGSAVFVPVADKNQQPVTITVPKVLQQLTTSHKPLNEDLNNTDPKDAPDEPVSISGFKPPCTSSLLIGVFEGAQFYARGYYRPTGTCKMRSIGATGEAVPFCYVCKWLLVNRVDPSYHAKLYDTFYPEAKKNG</sequence>
<dbReference type="GO" id="GO:0008237">
    <property type="term" value="F:metallopeptidase activity"/>
    <property type="evidence" value="ECO:0007669"/>
    <property type="project" value="InterPro"/>
</dbReference>
<proteinExistence type="predicted"/>
<evidence type="ECO:0000256" key="1">
    <source>
        <dbReference type="SAM" id="MobiDB-lite"/>
    </source>
</evidence>
<reference evidence="2 3" key="1">
    <citation type="submission" date="2016-10" db="EMBL/GenBank/DDBJ databases">
        <authorList>
            <person name="de Groot N.N."/>
        </authorList>
    </citation>
    <scope>NUCLEOTIDE SEQUENCE [LARGE SCALE GENOMIC DNA]</scope>
    <source>
        <strain evidence="2 3">CGMCC 4.7037</strain>
    </source>
</reference>
<protein>
    <submittedName>
        <fullName evidence="2">IgA Peptidase M64</fullName>
    </submittedName>
</protein>
<dbReference type="InterPro" id="IPR024079">
    <property type="entry name" value="MetalloPept_cat_dom_sf"/>
</dbReference>